<proteinExistence type="inferred from homology"/>
<keyword evidence="3" id="KW-0540">Nuclease</keyword>
<dbReference type="GO" id="GO:0016787">
    <property type="term" value="F:hydrolase activity"/>
    <property type="evidence" value="ECO:0007669"/>
    <property type="project" value="UniProtKB-KW"/>
</dbReference>
<dbReference type="GO" id="GO:0042742">
    <property type="term" value="P:defense response to bacterium"/>
    <property type="evidence" value="ECO:0007669"/>
    <property type="project" value="UniProtKB-KW"/>
</dbReference>
<evidence type="ECO:0000256" key="6">
    <source>
        <dbReference type="ARBA" id="ARBA00023022"/>
    </source>
</evidence>
<dbReference type="InterPro" id="IPR044925">
    <property type="entry name" value="His-Me_finger_sf"/>
</dbReference>
<dbReference type="InterPro" id="IPR016128">
    <property type="entry name" value="Pyosin/cloacin_T_dom"/>
</dbReference>
<evidence type="ECO:0000256" key="5">
    <source>
        <dbReference type="ARBA" id="ARBA00022801"/>
    </source>
</evidence>
<dbReference type="InterPro" id="IPR036302">
    <property type="entry name" value="Pyosin/cloacin_T_dom_sf"/>
</dbReference>
<keyword evidence="7" id="KW-0078">Bacteriocin</keyword>
<keyword evidence="4" id="KW-0255">Endonuclease</keyword>
<keyword evidence="2" id="KW-0929">Antimicrobial</keyword>
<evidence type="ECO:0000256" key="8">
    <source>
        <dbReference type="SAM" id="MobiDB-lite"/>
    </source>
</evidence>
<evidence type="ECO:0000256" key="2">
    <source>
        <dbReference type="ARBA" id="ARBA00022529"/>
    </source>
</evidence>
<dbReference type="RefSeq" id="WP_099593629.1">
    <property type="nucleotide sequence ID" value="NZ_CP016634.1"/>
</dbReference>
<comment type="similarity">
    <text evidence="1">Belongs to the colicin/pyosin nuclease family.</text>
</comment>
<dbReference type="GO" id="GO:0031640">
    <property type="term" value="P:killing of cells of another organism"/>
    <property type="evidence" value="ECO:0007669"/>
    <property type="project" value="UniProtKB-KW"/>
</dbReference>
<feature type="region of interest" description="Disordered" evidence="8">
    <location>
        <begin position="37"/>
        <end position="60"/>
    </location>
</feature>
<reference evidence="10" key="1">
    <citation type="submission" date="2016-07" db="EMBL/GenBank/DDBJ databases">
        <title>New class B carbapenemase carried by novel plasmid in Pseudomonas putida enviromental strain in eastern Amazonia.</title>
        <authorList>
            <person name="Souza C.O."/>
            <person name="Lima K.V."/>
            <person name="Brasiliense D.M."/>
            <person name="Perez-Chaparro P.J."/>
            <person name="Mamizuka E.M."/>
            <person name="Lima M.O."/>
            <person name="Lima L.N."/>
            <person name="McCulloch J.A."/>
        </authorList>
    </citation>
    <scope>NUCLEOTIDE SEQUENCE [LARGE SCALE GENOMIC DNA]</scope>
    <source>
        <strain evidence="10">IEC33019</strain>
    </source>
</reference>
<dbReference type="SUPFAM" id="SSF69369">
    <property type="entry name" value="Cloacin translocation domain"/>
    <property type="match status" value="1"/>
</dbReference>
<dbReference type="Pfam" id="PF21431">
    <property type="entry name" value="Col-Pyo_DNase"/>
    <property type="match status" value="1"/>
</dbReference>
<feature type="domain" description="Pyosin/cloacin translocation" evidence="9">
    <location>
        <begin position="516"/>
        <end position="645"/>
    </location>
</feature>
<evidence type="ECO:0000313" key="10">
    <source>
        <dbReference type="EMBL" id="ANY88148.1"/>
    </source>
</evidence>
<evidence type="ECO:0000256" key="3">
    <source>
        <dbReference type="ARBA" id="ARBA00022722"/>
    </source>
</evidence>
<keyword evidence="6" id="KW-0044">Antibiotic</keyword>
<keyword evidence="5" id="KW-0378">Hydrolase</keyword>
<dbReference type="SUPFAM" id="SSF54060">
    <property type="entry name" value="His-Me finger endonucleases"/>
    <property type="match status" value="1"/>
</dbReference>
<dbReference type="CDD" id="cd06503">
    <property type="entry name" value="ATP-synt_Fo_b"/>
    <property type="match status" value="1"/>
</dbReference>
<accession>A0A1B2F790</accession>
<dbReference type="Gene3D" id="3.90.540.10">
    <property type="entry name" value="Colicin/pyocin, DNase domain"/>
    <property type="match status" value="1"/>
</dbReference>
<feature type="region of interest" description="Disordered" evidence="8">
    <location>
        <begin position="384"/>
        <end position="414"/>
    </location>
</feature>
<name>A0A1B2F790_PSEPU</name>
<dbReference type="InterPro" id="IPR037146">
    <property type="entry name" value="Colicin/pyocin_DNase_dom_sf"/>
</dbReference>
<dbReference type="Pfam" id="PF06958">
    <property type="entry name" value="Pyocin_S"/>
    <property type="match status" value="1"/>
</dbReference>
<sequence length="782" mass="85578">MAPQKIGSTYYLDEGLYINAYRDKPFTGGIGGGGSGSGGWGLNEGPRRGEGQGSQRPRHDIIPGWNTILFDELKGINADIDKKMAPRYKALSKTIEIEINEAKNRHISKGATPYIKAKAEQHGLFELIHSKRSEYTTHLERELSFWGSSIFYKPPIYFISKGTKLLKKNKLDAAFLGYETSLQSAHERKIIDRIFEAIRPHLHATAKALETTENLAHLDYALTIKTLDEKADAIRIEQIFHFQALPGFLQNDLLKASPKASQQNSVQTLAYYEQALRTLAANRAKAITPYLKANPNIKAPLTSAELEALDSLIQHQQLKGVGPRWLDYHKSLLNKESARILNDTLTAFSGLNARAKRVEQQRTAANAQEAARKKAEAERKAKELAQQKADAARKAEELARQKTEAERKAKEAQQRAEAERQQISFIALEGASVSLPPALPIGAATFAIPQTAYIALQNAIQEAVTGLARIAAPVVGNILVGTLFLAWPSTLGNSERRYLVSVPLTDLSTPDRPDLAALALKSESIDLPYLIASSGSGAELDLYLTPGGRAVPVRAATFDSQRQVYSLALDNPQRILTWTPANAPGSEHGSSTSLPPIPPGTVVYTGSSLNPVKTEQQGYPALDLLDQERLIVTFPADSGLPPILVIFKDPRLDPGEHYGQGLPTSGVWLGDQARSSGAPIPSEISKALSGKAVRDMKEFREDIWKAVAQDNQLSAQFSEANLKRMASGLAPKVQSIDRHKSQSTFVLHHHIPVSAGGAVYDHDNIRVVTPKAHLQIHYGEQP</sequence>
<organism evidence="10">
    <name type="scientific">Pseudomonas putida</name>
    <name type="common">Arthrobacter siderocapsulatus</name>
    <dbReference type="NCBI Taxonomy" id="303"/>
    <lineage>
        <taxon>Bacteria</taxon>
        <taxon>Pseudomonadati</taxon>
        <taxon>Pseudomonadota</taxon>
        <taxon>Gammaproteobacteria</taxon>
        <taxon>Pseudomonadales</taxon>
        <taxon>Pseudomonadaceae</taxon>
        <taxon>Pseudomonas</taxon>
    </lineage>
</organism>
<evidence type="ECO:0000256" key="4">
    <source>
        <dbReference type="ARBA" id="ARBA00022759"/>
    </source>
</evidence>
<protein>
    <submittedName>
        <fullName evidence="10">Pyocin-S2</fullName>
    </submittedName>
</protein>
<evidence type="ECO:0000256" key="7">
    <source>
        <dbReference type="ARBA" id="ARBA00023048"/>
    </source>
</evidence>
<dbReference type="AlphaFoldDB" id="A0A1B2F790"/>
<dbReference type="EMBL" id="CP016634">
    <property type="protein sequence ID" value="ANY88148.1"/>
    <property type="molecule type" value="Genomic_DNA"/>
</dbReference>
<gene>
    <name evidence="10" type="primary">pys2</name>
    <name evidence="10" type="ORF">IEC33019_2602</name>
</gene>
<evidence type="ECO:0000256" key="1">
    <source>
        <dbReference type="ARBA" id="ARBA00006811"/>
    </source>
</evidence>
<evidence type="ECO:0000259" key="9">
    <source>
        <dbReference type="Pfam" id="PF06958"/>
    </source>
</evidence>
<dbReference type="GO" id="GO:0004519">
    <property type="term" value="F:endonuclease activity"/>
    <property type="evidence" value="ECO:0007669"/>
    <property type="project" value="UniProtKB-KW"/>
</dbReference>